<keyword evidence="10" id="KW-1185">Reference proteome</keyword>
<evidence type="ECO:0000259" key="8">
    <source>
        <dbReference type="PROSITE" id="PS50928"/>
    </source>
</evidence>
<dbReference type="CDD" id="cd06261">
    <property type="entry name" value="TM_PBP2"/>
    <property type="match status" value="1"/>
</dbReference>
<organism evidence="9 10">
    <name type="scientific">Paenibacillus cineris</name>
    <dbReference type="NCBI Taxonomy" id="237530"/>
    <lineage>
        <taxon>Bacteria</taxon>
        <taxon>Bacillati</taxon>
        <taxon>Bacillota</taxon>
        <taxon>Bacilli</taxon>
        <taxon>Bacillales</taxon>
        <taxon>Paenibacillaceae</taxon>
        <taxon>Paenibacillus</taxon>
    </lineage>
</organism>
<evidence type="ECO:0000256" key="6">
    <source>
        <dbReference type="ARBA" id="ARBA00023136"/>
    </source>
</evidence>
<keyword evidence="2 7" id="KW-0813">Transport</keyword>
<protein>
    <submittedName>
        <fullName evidence="9">Sugar ABC transporter permease</fullName>
    </submittedName>
</protein>
<proteinExistence type="inferred from homology"/>
<evidence type="ECO:0000313" key="9">
    <source>
        <dbReference type="EMBL" id="GIO52659.1"/>
    </source>
</evidence>
<feature type="transmembrane region" description="Helical" evidence="7">
    <location>
        <begin position="147"/>
        <end position="166"/>
    </location>
</feature>
<feature type="transmembrane region" description="Helical" evidence="7">
    <location>
        <begin position="187"/>
        <end position="212"/>
    </location>
</feature>
<feature type="transmembrane region" description="Helical" evidence="7">
    <location>
        <begin position="245"/>
        <end position="266"/>
    </location>
</feature>
<dbReference type="PANTHER" id="PTHR43744">
    <property type="entry name" value="ABC TRANSPORTER PERMEASE PROTEIN MG189-RELATED-RELATED"/>
    <property type="match status" value="1"/>
</dbReference>
<evidence type="ECO:0000313" key="10">
    <source>
        <dbReference type="Proteomes" id="UP000676601"/>
    </source>
</evidence>
<dbReference type="SUPFAM" id="SSF161098">
    <property type="entry name" value="MetI-like"/>
    <property type="match status" value="1"/>
</dbReference>
<evidence type="ECO:0000256" key="1">
    <source>
        <dbReference type="ARBA" id="ARBA00004651"/>
    </source>
</evidence>
<keyword evidence="4 7" id="KW-0812">Transmembrane</keyword>
<evidence type="ECO:0000256" key="4">
    <source>
        <dbReference type="ARBA" id="ARBA00022692"/>
    </source>
</evidence>
<reference evidence="9 10" key="1">
    <citation type="submission" date="2021-03" db="EMBL/GenBank/DDBJ databases">
        <title>Antimicrobial resistance genes in bacteria isolated from Japanese honey, and their potential for conferring macrolide and lincosamide resistance in the American foulbrood pathogen Paenibacillus larvae.</title>
        <authorList>
            <person name="Okamoto M."/>
            <person name="Kumagai M."/>
            <person name="Kanamori H."/>
            <person name="Takamatsu D."/>
        </authorList>
    </citation>
    <scope>NUCLEOTIDE SEQUENCE [LARGE SCALE GENOMIC DNA]</scope>
    <source>
        <strain evidence="9 10">J21TS7</strain>
    </source>
</reference>
<dbReference type="Pfam" id="PF00528">
    <property type="entry name" value="BPD_transp_1"/>
    <property type="match status" value="1"/>
</dbReference>
<sequence length="281" mass="31774">MTTATHEKQKRRFQPMIIHIVLMVGSFLMVVPVLWSLLTSLKAPDEVTRIPITILPGQPHWDNFQKVADLLPFMTFYWNTVVTTLVKVLFGLLISSLAAYAFARIYFPGRTLLFLLVLSVMMVPGQVFLIPQYLLMKDLGWLNSLKAITVTGMFSAYSTFLLRQFFLGLPSELEESARIDGCNPFRIYWNIMLPLAKPGLISVAIISTLWSWNDFLWPLVVNDSMDKMTLAVGLASLQGQFTTNYPVLMAGMLLAVWPMILIFFLLQKQFIEGITLGGLKG</sequence>
<keyword evidence="5 7" id="KW-1133">Transmembrane helix</keyword>
<comment type="subcellular location">
    <subcellularLocation>
        <location evidence="1 7">Cell membrane</location>
        <topology evidence="1 7">Multi-pass membrane protein</topology>
    </subcellularLocation>
</comment>
<name>A0ABQ4L7U1_9BACL</name>
<dbReference type="Proteomes" id="UP000676601">
    <property type="component" value="Unassembled WGS sequence"/>
</dbReference>
<evidence type="ECO:0000256" key="3">
    <source>
        <dbReference type="ARBA" id="ARBA00022475"/>
    </source>
</evidence>
<dbReference type="RefSeq" id="WP_212982934.1">
    <property type="nucleotide sequence ID" value="NZ_BORU01000001.1"/>
</dbReference>
<comment type="caution">
    <text evidence="9">The sequence shown here is derived from an EMBL/GenBank/DDBJ whole genome shotgun (WGS) entry which is preliminary data.</text>
</comment>
<comment type="similarity">
    <text evidence="7">Belongs to the binding-protein-dependent transport system permease family.</text>
</comment>
<feature type="transmembrane region" description="Helical" evidence="7">
    <location>
        <begin position="16"/>
        <end position="38"/>
    </location>
</feature>
<gene>
    <name evidence="9" type="ORF">J21TS7_09770</name>
</gene>
<dbReference type="Gene3D" id="1.10.3720.10">
    <property type="entry name" value="MetI-like"/>
    <property type="match status" value="1"/>
</dbReference>
<evidence type="ECO:0000256" key="2">
    <source>
        <dbReference type="ARBA" id="ARBA00022448"/>
    </source>
</evidence>
<dbReference type="PROSITE" id="PS50928">
    <property type="entry name" value="ABC_TM1"/>
    <property type="match status" value="1"/>
</dbReference>
<evidence type="ECO:0000256" key="5">
    <source>
        <dbReference type="ARBA" id="ARBA00022989"/>
    </source>
</evidence>
<feature type="transmembrane region" description="Helical" evidence="7">
    <location>
        <begin position="112"/>
        <end position="135"/>
    </location>
</feature>
<dbReference type="EMBL" id="BORU01000001">
    <property type="protein sequence ID" value="GIO52659.1"/>
    <property type="molecule type" value="Genomic_DNA"/>
</dbReference>
<accession>A0ABQ4L7U1</accession>
<feature type="transmembrane region" description="Helical" evidence="7">
    <location>
        <begin position="76"/>
        <end position="100"/>
    </location>
</feature>
<keyword evidence="3" id="KW-1003">Cell membrane</keyword>
<dbReference type="InterPro" id="IPR035906">
    <property type="entry name" value="MetI-like_sf"/>
</dbReference>
<feature type="domain" description="ABC transmembrane type-1" evidence="8">
    <location>
        <begin position="77"/>
        <end position="266"/>
    </location>
</feature>
<dbReference type="InterPro" id="IPR000515">
    <property type="entry name" value="MetI-like"/>
</dbReference>
<dbReference type="PANTHER" id="PTHR43744:SF12">
    <property type="entry name" value="ABC TRANSPORTER PERMEASE PROTEIN MG189-RELATED"/>
    <property type="match status" value="1"/>
</dbReference>
<evidence type="ECO:0000256" key="7">
    <source>
        <dbReference type="RuleBase" id="RU363032"/>
    </source>
</evidence>
<keyword evidence="6 7" id="KW-0472">Membrane</keyword>